<accession>A0A4R5D9J5</accession>
<dbReference type="GO" id="GO:0003677">
    <property type="term" value="F:DNA binding"/>
    <property type="evidence" value="ECO:0007669"/>
    <property type="project" value="InterPro"/>
</dbReference>
<dbReference type="EMBL" id="SMFL01000026">
    <property type="protein sequence ID" value="TDE08421.1"/>
    <property type="molecule type" value="Genomic_DNA"/>
</dbReference>
<gene>
    <name evidence="3" type="ORF">E0F88_32720</name>
</gene>
<dbReference type="GO" id="GO:0015074">
    <property type="term" value="P:DNA integration"/>
    <property type="evidence" value="ECO:0007669"/>
    <property type="project" value="InterPro"/>
</dbReference>
<dbReference type="PROSITE" id="PS51898">
    <property type="entry name" value="TYR_RECOMBINASE"/>
    <property type="match status" value="1"/>
</dbReference>
<keyword evidence="1" id="KW-0233">DNA recombination</keyword>
<evidence type="ECO:0000256" key="1">
    <source>
        <dbReference type="ARBA" id="ARBA00023172"/>
    </source>
</evidence>
<evidence type="ECO:0000259" key="2">
    <source>
        <dbReference type="PROSITE" id="PS51898"/>
    </source>
</evidence>
<dbReference type="RefSeq" id="WP_131962880.1">
    <property type="nucleotide sequence ID" value="NZ_SMFL01000026.1"/>
</dbReference>
<sequence length="325" mass="37461">MNRENLQRGVLAPLIRDFIAMRNNLGYKSQSCKFSLFAFDRVAFGNGLRTIIITAEMATEWCNRRPNEATDTWSHRNCFLRQFAVYLSNLGYETYIPPLVAGPRQDQFVPYIFSDEEIKAIYAACDSLALYDRHARTNIMVLPALIRMRCSTGIRIGEAVNLRINDVNLEQNYLTLRSTKNGTDRLIPFTEAMSDICKQYLKYRKLLPANSDFFFVKLNGCYCRANGFCGWWTKILKIAGIKHRGLIIGPRIHDLRHTFCIKSLAHLLKEGKDLYYILPILSTYLGHKSLASTDRYVRMTSDMYPELLGKTDSICSYIFSELNHQ</sequence>
<dbReference type="AlphaFoldDB" id="A0A4R5D9J5"/>
<keyword evidence="4" id="KW-1185">Reference proteome</keyword>
<dbReference type="InterPro" id="IPR002104">
    <property type="entry name" value="Integrase_catalytic"/>
</dbReference>
<evidence type="ECO:0000313" key="3">
    <source>
        <dbReference type="EMBL" id="TDE08421.1"/>
    </source>
</evidence>
<reference evidence="3 4" key="1">
    <citation type="submission" date="2019-03" db="EMBL/GenBank/DDBJ databases">
        <title>Dyadobacter AR-3-6 sp. nov., isolated from arctic soil.</title>
        <authorList>
            <person name="Chaudhary D.K."/>
        </authorList>
    </citation>
    <scope>NUCLEOTIDE SEQUENCE [LARGE SCALE GENOMIC DNA]</scope>
    <source>
        <strain evidence="3 4">AR-3-6</strain>
    </source>
</reference>
<dbReference type="InterPro" id="IPR013762">
    <property type="entry name" value="Integrase-like_cat_sf"/>
</dbReference>
<evidence type="ECO:0000313" key="4">
    <source>
        <dbReference type="Proteomes" id="UP000294850"/>
    </source>
</evidence>
<protein>
    <submittedName>
        <fullName evidence="3">Integrase</fullName>
    </submittedName>
</protein>
<dbReference type="InterPro" id="IPR011010">
    <property type="entry name" value="DNA_brk_join_enz"/>
</dbReference>
<name>A0A4R5D9J5_9BACT</name>
<dbReference type="GO" id="GO:0006310">
    <property type="term" value="P:DNA recombination"/>
    <property type="evidence" value="ECO:0007669"/>
    <property type="project" value="UniProtKB-KW"/>
</dbReference>
<dbReference type="PANTHER" id="PTHR30349:SF64">
    <property type="entry name" value="PROPHAGE INTEGRASE INTD-RELATED"/>
    <property type="match status" value="1"/>
</dbReference>
<dbReference type="Proteomes" id="UP000294850">
    <property type="component" value="Unassembled WGS sequence"/>
</dbReference>
<dbReference type="Gene3D" id="1.10.443.10">
    <property type="entry name" value="Intergrase catalytic core"/>
    <property type="match status" value="1"/>
</dbReference>
<dbReference type="InterPro" id="IPR050090">
    <property type="entry name" value="Tyrosine_recombinase_XerCD"/>
</dbReference>
<proteinExistence type="predicted"/>
<feature type="domain" description="Tyr recombinase" evidence="2">
    <location>
        <begin position="108"/>
        <end position="309"/>
    </location>
</feature>
<dbReference type="PANTHER" id="PTHR30349">
    <property type="entry name" value="PHAGE INTEGRASE-RELATED"/>
    <property type="match status" value="1"/>
</dbReference>
<dbReference type="Pfam" id="PF00589">
    <property type="entry name" value="Phage_integrase"/>
    <property type="match status" value="1"/>
</dbReference>
<dbReference type="OrthoDB" id="9766545at2"/>
<dbReference type="SUPFAM" id="SSF56349">
    <property type="entry name" value="DNA breaking-rejoining enzymes"/>
    <property type="match status" value="1"/>
</dbReference>
<organism evidence="3 4">
    <name type="scientific">Dyadobacter psychrotolerans</name>
    <dbReference type="NCBI Taxonomy" id="2541721"/>
    <lineage>
        <taxon>Bacteria</taxon>
        <taxon>Pseudomonadati</taxon>
        <taxon>Bacteroidota</taxon>
        <taxon>Cytophagia</taxon>
        <taxon>Cytophagales</taxon>
        <taxon>Spirosomataceae</taxon>
        <taxon>Dyadobacter</taxon>
    </lineage>
</organism>
<comment type="caution">
    <text evidence="3">The sequence shown here is derived from an EMBL/GenBank/DDBJ whole genome shotgun (WGS) entry which is preliminary data.</text>
</comment>